<feature type="region of interest" description="Disordered" evidence="1">
    <location>
        <begin position="21"/>
        <end position="53"/>
    </location>
</feature>
<evidence type="ECO:0000256" key="1">
    <source>
        <dbReference type="SAM" id="MobiDB-lite"/>
    </source>
</evidence>
<reference evidence="3" key="1">
    <citation type="journal article" date="2020" name="Stud. Mycol.">
        <title>101 Dothideomycetes genomes: a test case for predicting lifestyles and emergence of pathogens.</title>
        <authorList>
            <person name="Haridas S."/>
            <person name="Albert R."/>
            <person name="Binder M."/>
            <person name="Bloem J."/>
            <person name="Labutti K."/>
            <person name="Salamov A."/>
            <person name="Andreopoulos B."/>
            <person name="Baker S."/>
            <person name="Barry K."/>
            <person name="Bills G."/>
            <person name="Bluhm B."/>
            <person name="Cannon C."/>
            <person name="Castanera R."/>
            <person name="Culley D."/>
            <person name="Daum C."/>
            <person name="Ezra D."/>
            <person name="Gonzalez J."/>
            <person name="Henrissat B."/>
            <person name="Kuo A."/>
            <person name="Liang C."/>
            <person name="Lipzen A."/>
            <person name="Lutzoni F."/>
            <person name="Magnuson J."/>
            <person name="Mondo S."/>
            <person name="Nolan M."/>
            <person name="Ohm R."/>
            <person name="Pangilinan J."/>
            <person name="Park H.-J."/>
            <person name="Ramirez L."/>
            <person name="Alfaro M."/>
            <person name="Sun H."/>
            <person name="Tritt A."/>
            <person name="Yoshinaga Y."/>
            <person name="Zwiers L.-H."/>
            <person name="Turgeon B."/>
            <person name="Goodwin S."/>
            <person name="Spatafora J."/>
            <person name="Crous P."/>
            <person name="Grigoriev I."/>
        </authorList>
    </citation>
    <scope>NUCLEOTIDE SEQUENCE</scope>
    <source>
        <strain evidence="3">CBS 116435</strain>
    </source>
</reference>
<feature type="compositionally biased region" description="Basic and acidic residues" evidence="1">
    <location>
        <begin position="34"/>
        <end position="45"/>
    </location>
</feature>
<keyword evidence="4" id="KW-1185">Reference proteome</keyword>
<dbReference type="FunFam" id="1.10.1520.10:FF:000018">
    <property type="entry name" value="RNase III domain protein"/>
    <property type="match status" value="1"/>
</dbReference>
<dbReference type="GO" id="GO:0003735">
    <property type="term" value="F:structural constituent of ribosome"/>
    <property type="evidence" value="ECO:0007669"/>
    <property type="project" value="InterPro"/>
</dbReference>
<evidence type="ECO:0000313" key="3">
    <source>
        <dbReference type="EMBL" id="KAF2725160.1"/>
    </source>
</evidence>
<dbReference type="PANTHER" id="PTHR28160:SF1">
    <property type="entry name" value="LARGE RIBOSOMAL SUBUNIT PROTEIN ML57"/>
    <property type="match status" value="1"/>
</dbReference>
<dbReference type="GO" id="GO:0004525">
    <property type="term" value="F:ribonuclease III activity"/>
    <property type="evidence" value="ECO:0007669"/>
    <property type="project" value="InterPro"/>
</dbReference>
<dbReference type="GO" id="GO:0032543">
    <property type="term" value="P:mitochondrial translation"/>
    <property type="evidence" value="ECO:0007669"/>
    <property type="project" value="InterPro"/>
</dbReference>
<organism evidence="3 4">
    <name type="scientific">Polychaeton citri CBS 116435</name>
    <dbReference type="NCBI Taxonomy" id="1314669"/>
    <lineage>
        <taxon>Eukaryota</taxon>
        <taxon>Fungi</taxon>
        <taxon>Dikarya</taxon>
        <taxon>Ascomycota</taxon>
        <taxon>Pezizomycotina</taxon>
        <taxon>Dothideomycetes</taxon>
        <taxon>Dothideomycetidae</taxon>
        <taxon>Capnodiales</taxon>
        <taxon>Capnodiaceae</taxon>
        <taxon>Polychaeton</taxon>
    </lineage>
</organism>
<dbReference type="Gene3D" id="1.10.1520.10">
    <property type="entry name" value="Ribonuclease III domain"/>
    <property type="match status" value="1"/>
</dbReference>
<feature type="compositionally biased region" description="Polar residues" evidence="1">
    <location>
        <begin position="21"/>
        <end position="33"/>
    </location>
</feature>
<dbReference type="InterPro" id="IPR036389">
    <property type="entry name" value="RNase_III_sf"/>
</dbReference>
<dbReference type="Proteomes" id="UP000799441">
    <property type="component" value="Unassembled WGS sequence"/>
</dbReference>
<dbReference type="EMBL" id="MU003768">
    <property type="protein sequence ID" value="KAF2725160.1"/>
    <property type="molecule type" value="Genomic_DNA"/>
</dbReference>
<dbReference type="PANTHER" id="PTHR28160">
    <property type="entry name" value="54S RIBOSOMAL PROTEIN L15, MITOCHONDRIAL"/>
    <property type="match status" value="1"/>
</dbReference>
<protein>
    <recommendedName>
        <fullName evidence="2">RNase III domain-containing protein</fullName>
    </recommendedName>
</protein>
<feature type="domain" description="RNase III" evidence="2">
    <location>
        <begin position="118"/>
        <end position="257"/>
    </location>
</feature>
<comment type="caution">
    <text evidence="3">The sequence shown here is derived from an EMBL/GenBank/DDBJ whole genome shotgun (WGS) entry which is preliminary data.</text>
</comment>
<dbReference type="InterPro" id="IPR040030">
    <property type="entry name" value="Ribosomal_mL57"/>
</dbReference>
<dbReference type="GO" id="GO:0006396">
    <property type="term" value="P:RNA processing"/>
    <property type="evidence" value="ECO:0007669"/>
    <property type="project" value="InterPro"/>
</dbReference>
<proteinExistence type="predicted"/>
<name>A0A9P4UUH9_9PEZI</name>
<accession>A0A9P4UUH9</accession>
<evidence type="ECO:0000313" key="4">
    <source>
        <dbReference type="Proteomes" id="UP000799441"/>
    </source>
</evidence>
<dbReference type="GO" id="GO:0005762">
    <property type="term" value="C:mitochondrial large ribosomal subunit"/>
    <property type="evidence" value="ECO:0007669"/>
    <property type="project" value="InterPro"/>
</dbReference>
<dbReference type="SUPFAM" id="SSF69065">
    <property type="entry name" value="RNase III domain-like"/>
    <property type="match status" value="1"/>
</dbReference>
<dbReference type="OrthoDB" id="2281895at2759"/>
<dbReference type="AlphaFoldDB" id="A0A9P4UUH9"/>
<dbReference type="Pfam" id="PF14622">
    <property type="entry name" value="Ribonucleas_3_3"/>
    <property type="match status" value="1"/>
</dbReference>
<dbReference type="InterPro" id="IPR000999">
    <property type="entry name" value="RNase_III_dom"/>
</dbReference>
<sequence length="261" mass="29232">MSSRTPFVCANCARALRSTPKSSHQVSRLFSTTSERRTLQDHETPSDAEQMPRWKQTPPAMQMPIRLRPKPRQPVWRVNTSDELVNEVYDRFVGRAGEAARGQYGLKSFKGSELLSDDVKWLAITHKSFDHGRQGFNDRLAFLGKRIVDLQCSLALLQQPVGPSAPQTPQHEALRGVDNINLTTKDNVLHKSRMATLANNYGIDRIVRWKPRKSSNLESSGVEAVLTHAVYSIIGALAMQRGGEVATKVARERVLQPLGLR</sequence>
<evidence type="ECO:0000259" key="2">
    <source>
        <dbReference type="Pfam" id="PF14622"/>
    </source>
</evidence>
<gene>
    <name evidence="3" type="ORF">K431DRAFT_343154</name>
</gene>
<dbReference type="CDD" id="cd00593">
    <property type="entry name" value="RIBOc"/>
    <property type="match status" value="1"/>
</dbReference>